<dbReference type="Proteomes" id="UP000001955">
    <property type="component" value="Chromosome"/>
</dbReference>
<evidence type="ECO:0000256" key="1">
    <source>
        <dbReference type="SAM" id="MobiDB-lite"/>
    </source>
</evidence>
<organism evidence="2 3">
    <name type="scientific">Shimwellia blattae (strain ATCC 29907 / DSM 4481 / JCM 1650 / NBRC 105725 / CDC 9005-74)</name>
    <name type="common">Escherichia blattae</name>
    <dbReference type="NCBI Taxonomy" id="630626"/>
    <lineage>
        <taxon>Bacteria</taxon>
        <taxon>Pseudomonadati</taxon>
        <taxon>Pseudomonadota</taxon>
        <taxon>Gammaproteobacteria</taxon>
        <taxon>Enterobacterales</taxon>
        <taxon>Enterobacteriaceae</taxon>
        <taxon>Shimwellia</taxon>
    </lineage>
</organism>
<protein>
    <submittedName>
        <fullName evidence="2">Uncharacterized protein</fullName>
    </submittedName>
</protein>
<proteinExistence type="predicted"/>
<gene>
    <name evidence="2" type="ordered locus">EBL_c20760</name>
</gene>
<dbReference type="STRING" id="630626.EBL_c20760"/>
<feature type="region of interest" description="Disordered" evidence="1">
    <location>
        <begin position="23"/>
        <end position="44"/>
    </location>
</feature>
<reference evidence="2 3" key="1">
    <citation type="journal article" date="2012" name="J. Bacteriol.">
        <title>Complete genome sequence of the B12-producing Shimwellia blattae strain DSM 4481, isolated from a cockroach.</title>
        <authorList>
            <person name="Brzuszkiewicz E."/>
            <person name="Waschkowitz T."/>
            <person name="Wiezer A."/>
            <person name="Daniel R."/>
        </authorList>
    </citation>
    <scope>NUCLEOTIDE SEQUENCE [LARGE SCALE GENOMIC DNA]</scope>
    <source>
        <strain evidence="3">ATCC 29907 / DSM 4481 / JCM 1650 / NBRC 105725 / CDC 9005-74</strain>
    </source>
</reference>
<sequence length="44" mass="4933">MNPNEPATVRVFYCLAPHANNRPGVNKRRAAYKNGDYQGARADK</sequence>
<dbReference type="HOGENOM" id="CLU_3222014_0_0_6"/>
<name>I2B9G3_SHIBC</name>
<dbReference type="EMBL" id="CP001560">
    <property type="protein sequence ID" value="AFJ47167.1"/>
    <property type="molecule type" value="Genomic_DNA"/>
</dbReference>
<dbReference type="AlphaFoldDB" id="I2B9G3"/>
<dbReference type="KEGG" id="ebt:EBL_c20760"/>
<evidence type="ECO:0000313" key="2">
    <source>
        <dbReference type="EMBL" id="AFJ47167.1"/>
    </source>
</evidence>
<keyword evidence="3" id="KW-1185">Reference proteome</keyword>
<accession>I2B9G3</accession>
<evidence type="ECO:0000313" key="3">
    <source>
        <dbReference type="Proteomes" id="UP000001955"/>
    </source>
</evidence>